<keyword evidence="2" id="KW-1185">Reference proteome</keyword>
<accession>A3IHK5</accession>
<dbReference type="Proteomes" id="UP000003781">
    <property type="component" value="Unassembled WGS sequence"/>
</dbReference>
<protein>
    <submittedName>
        <fullName evidence="1">Uncharacterized protein</fullName>
    </submittedName>
</protein>
<proteinExistence type="predicted"/>
<evidence type="ECO:0000313" key="1">
    <source>
        <dbReference type="EMBL" id="EAZ93287.1"/>
    </source>
</evidence>
<dbReference type="EMBL" id="AAXW01000002">
    <property type="protein sequence ID" value="EAZ93287.1"/>
    <property type="molecule type" value="Genomic_DNA"/>
</dbReference>
<gene>
    <name evidence="1" type="ORF">CY0110_15867</name>
</gene>
<organism evidence="1 2">
    <name type="scientific">Crocosphaera chwakensis CCY0110</name>
    <dbReference type="NCBI Taxonomy" id="391612"/>
    <lineage>
        <taxon>Bacteria</taxon>
        <taxon>Bacillati</taxon>
        <taxon>Cyanobacteriota</taxon>
        <taxon>Cyanophyceae</taxon>
        <taxon>Oscillatoriophycideae</taxon>
        <taxon>Chroococcales</taxon>
        <taxon>Aphanothecaceae</taxon>
        <taxon>Crocosphaera</taxon>
        <taxon>Crocosphaera chwakensis</taxon>
    </lineage>
</organism>
<evidence type="ECO:0000313" key="2">
    <source>
        <dbReference type="Proteomes" id="UP000003781"/>
    </source>
</evidence>
<sequence length="23" mass="2472">MANGGNVININTQCEQCCVSLLF</sequence>
<dbReference type="AlphaFoldDB" id="A3IHK5"/>
<reference evidence="1 2" key="1">
    <citation type="submission" date="2007-03" db="EMBL/GenBank/DDBJ databases">
        <authorList>
            <person name="Stal L."/>
            <person name="Ferriera S."/>
            <person name="Johnson J."/>
            <person name="Kravitz S."/>
            <person name="Beeson K."/>
            <person name="Sutton G."/>
            <person name="Rogers Y.-H."/>
            <person name="Friedman R."/>
            <person name="Frazier M."/>
            <person name="Venter J.C."/>
        </authorList>
    </citation>
    <scope>NUCLEOTIDE SEQUENCE [LARGE SCALE GENOMIC DNA]</scope>
    <source>
        <strain evidence="1 2">CCY0110</strain>
    </source>
</reference>
<comment type="caution">
    <text evidence="1">The sequence shown here is derived from an EMBL/GenBank/DDBJ whole genome shotgun (WGS) entry which is preliminary data.</text>
</comment>
<name>A3IHK5_9CHRO</name>